<dbReference type="AlphaFoldDB" id="A0A9W6HF54"/>
<dbReference type="Proteomes" id="UP001142317">
    <property type="component" value="Unassembled WGS sequence"/>
</dbReference>
<protein>
    <submittedName>
        <fullName evidence="1">Uncharacterized protein</fullName>
    </submittedName>
</protein>
<accession>A0A9W6HF54</accession>
<sequence>MVTTCRPVWVNGQADPPCAETLLERAWDENGILFTNSVRVTHLNYSEEARATRCHARRQWLTGDGP</sequence>
<evidence type="ECO:0000313" key="2">
    <source>
        <dbReference type="Proteomes" id="UP001142317"/>
    </source>
</evidence>
<proteinExistence type="predicted"/>
<gene>
    <name evidence="1" type="ORF">GCM10017586_10810</name>
</gene>
<reference evidence="1" key="1">
    <citation type="journal article" date="2014" name="Int. J. Syst. Evol. Microbiol.">
        <title>Complete genome sequence of Corynebacterium casei LMG S-19264T (=DSM 44701T), isolated from a smear-ripened cheese.</title>
        <authorList>
            <consortium name="US DOE Joint Genome Institute (JGI-PGF)"/>
            <person name="Walter F."/>
            <person name="Albersmeier A."/>
            <person name="Kalinowski J."/>
            <person name="Ruckert C."/>
        </authorList>
    </citation>
    <scope>NUCLEOTIDE SEQUENCE</scope>
    <source>
        <strain evidence="1">VKM Ac-1447</strain>
    </source>
</reference>
<dbReference type="EMBL" id="BSEO01000001">
    <property type="protein sequence ID" value="GLJ79399.1"/>
    <property type="molecule type" value="Genomic_DNA"/>
</dbReference>
<reference evidence="1" key="2">
    <citation type="submission" date="2023-01" db="EMBL/GenBank/DDBJ databases">
        <authorList>
            <person name="Sun Q."/>
            <person name="Evtushenko L."/>
        </authorList>
    </citation>
    <scope>NUCLEOTIDE SEQUENCE</scope>
    <source>
        <strain evidence="1">VKM Ac-1447</strain>
    </source>
</reference>
<organism evidence="1 2">
    <name type="scientific">Microbacterium imperiale</name>
    <dbReference type="NCBI Taxonomy" id="33884"/>
    <lineage>
        <taxon>Bacteria</taxon>
        <taxon>Bacillati</taxon>
        <taxon>Actinomycetota</taxon>
        <taxon>Actinomycetes</taxon>
        <taxon>Micrococcales</taxon>
        <taxon>Microbacteriaceae</taxon>
        <taxon>Microbacterium</taxon>
    </lineage>
</organism>
<evidence type="ECO:0000313" key="1">
    <source>
        <dbReference type="EMBL" id="GLJ79399.1"/>
    </source>
</evidence>
<keyword evidence="2" id="KW-1185">Reference proteome</keyword>
<comment type="caution">
    <text evidence="1">The sequence shown here is derived from an EMBL/GenBank/DDBJ whole genome shotgun (WGS) entry which is preliminary data.</text>
</comment>
<name>A0A9W6HF54_9MICO</name>